<keyword evidence="2" id="KW-1185">Reference proteome</keyword>
<evidence type="ECO:0000313" key="1">
    <source>
        <dbReference type="EMBL" id="MFD1165692.1"/>
    </source>
</evidence>
<evidence type="ECO:0000313" key="2">
    <source>
        <dbReference type="Proteomes" id="UP001597205"/>
    </source>
</evidence>
<keyword evidence="1" id="KW-0449">Lipoprotein</keyword>
<reference evidence="2" key="1">
    <citation type="journal article" date="2019" name="Int. J. Syst. Evol. Microbiol.">
        <title>The Global Catalogue of Microorganisms (GCM) 10K type strain sequencing project: providing services to taxonomists for standard genome sequencing and annotation.</title>
        <authorList>
            <consortium name="The Broad Institute Genomics Platform"/>
            <consortium name="The Broad Institute Genome Sequencing Center for Infectious Disease"/>
            <person name="Wu L."/>
            <person name="Ma J."/>
        </authorList>
    </citation>
    <scope>NUCLEOTIDE SEQUENCE [LARGE SCALE GENOMIC DNA]</scope>
    <source>
        <strain evidence="2">CCUG 52468</strain>
    </source>
</reference>
<dbReference type="SUPFAM" id="SSF48452">
    <property type="entry name" value="TPR-like"/>
    <property type="match status" value="1"/>
</dbReference>
<dbReference type="EMBL" id="JBHTKY010000010">
    <property type="protein sequence ID" value="MFD1165692.1"/>
    <property type="molecule type" value="Genomic_DNA"/>
</dbReference>
<dbReference type="Gene3D" id="1.25.40.390">
    <property type="match status" value="1"/>
</dbReference>
<dbReference type="Pfam" id="PF12771">
    <property type="entry name" value="SusD-like_2"/>
    <property type="match status" value="1"/>
</dbReference>
<dbReference type="RefSeq" id="WP_380895880.1">
    <property type="nucleotide sequence ID" value="NZ_JBHTKY010000010.1"/>
</dbReference>
<gene>
    <name evidence="1" type="ORF">ACFQ2C_08775</name>
</gene>
<protein>
    <submittedName>
        <fullName evidence="1">SusD/RagB family nutrient-binding outer membrane lipoprotein</fullName>
    </submittedName>
</protein>
<comment type="caution">
    <text evidence="1">The sequence shown here is derived from an EMBL/GenBank/DDBJ whole genome shotgun (WGS) entry which is preliminary data.</text>
</comment>
<proteinExistence type="predicted"/>
<sequence length="464" mass="53673">MSSALVKTVGYNMQRNRTFNNELMQVTVNMSDGEGRVFRYDIRRNWSDYTWNSHYLNMSNYKDMYSKSTRGENTNKSYQGISLVLQSWTYSILTDTYGDIPYSGSILGRDSLNFEPQFDPQFEIYKDIFDKLDTANAYLATNQAIDPTHDPVYSGNVNNWRRFSNSLYLRLLLRVVHKDEIKEFATRKIQEILETKKAEYPIISKNEESAILRWTGNGAYISPFMLTRVQDFRAVAIAEFFIDFLRDSNDPRLNIPEYGTGNVNRLGIAPISGSYTGVPSGYEPGNEDVTKMSYFYSADQQGGVNSLQKEPLTGMMLNFSEVEFIKAEAILKGIIKGNVRETFYSGVESCIRLWLPNWKGNAQSHLVASDIDWNDNENIEQKMERLHRQKYYALFMVDNQQWFEHRRTGHPILPKGKGLSNNGEMPARMTYPVYVQSTNSKNYRAAIERQGPDEMNTKVWWQKP</sequence>
<dbReference type="Proteomes" id="UP001597205">
    <property type="component" value="Unassembled WGS sequence"/>
</dbReference>
<dbReference type="InterPro" id="IPR011990">
    <property type="entry name" value="TPR-like_helical_dom_sf"/>
</dbReference>
<dbReference type="InterPro" id="IPR041662">
    <property type="entry name" value="SusD-like_2"/>
</dbReference>
<accession>A0ABW3RL71</accession>
<organism evidence="1 2">
    <name type="scientific">Sphingobacterium daejeonense</name>
    <dbReference type="NCBI Taxonomy" id="371142"/>
    <lineage>
        <taxon>Bacteria</taxon>
        <taxon>Pseudomonadati</taxon>
        <taxon>Bacteroidota</taxon>
        <taxon>Sphingobacteriia</taxon>
        <taxon>Sphingobacteriales</taxon>
        <taxon>Sphingobacteriaceae</taxon>
        <taxon>Sphingobacterium</taxon>
    </lineage>
</organism>
<name>A0ABW3RL71_9SPHI</name>